<comment type="caution">
    <text evidence="1">The sequence shown here is derived from an EMBL/GenBank/DDBJ whole genome shotgun (WGS) entry which is preliminary data.</text>
</comment>
<sequence length="75" mass="9066">MLYLGRRLISSYEFMPDFFEQQITEKQWWQQRIMTLCKADFTKDHDINITALSETKPLSVTKHRSNLIEFRRKVG</sequence>
<evidence type="ECO:0000313" key="2">
    <source>
        <dbReference type="Proteomes" id="UP000186657"/>
    </source>
</evidence>
<protein>
    <submittedName>
        <fullName evidence="1">Uncharacterized protein</fullName>
    </submittedName>
</protein>
<evidence type="ECO:0000313" key="1">
    <source>
        <dbReference type="EMBL" id="OLT60770.1"/>
    </source>
</evidence>
<name>A0A1U7N489_9CYAN</name>
<dbReference type="RefSeq" id="WP_075901312.1">
    <property type="nucleotide sequence ID" value="NZ_MKZS01000001.1"/>
</dbReference>
<reference evidence="1 2" key="1">
    <citation type="submission" date="2016-10" db="EMBL/GenBank/DDBJ databases">
        <title>Comparative genomics uncovers the prolific and rare metabolic potential of the cyanobacterial genus Moorea.</title>
        <authorList>
            <person name="Leao T."/>
            <person name="Castelao G."/>
            <person name="Korobeynikov A."/>
            <person name="Monroe E.A."/>
            <person name="Podell S."/>
            <person name="Glukhov E."/>
            <person name="Allen E."/>
            <person name="Gerwick W.H."/>
            <person name="Gerwick L."/>
        </authorList>
    </citation>
    <scope>NUCLEOTIDE SEQUENCE [LARGE SCALE GENOMIC DNA]</scope>
    <source>
        <strain evidence="1 2">PNG5-198</strain>
    </source>
</reference>
<proteinExistence type="predicted"/>
<gene>
    <name evidence="1" type="ORF">BJP37_18875</name>
</gene>
<dbReference type="AlphaFoldDB" id="A0A1U7N489"/>
<keyword evidence="2" id="KW-1185">Reference proteome</keyword>
<organism evidence="1 2">
    <name type="scientific">Moorena bouillonii PNG</name>
    <dbReference type="NCBI Taxonomy" id="568701"/>
    <lineage>
        <taxon>Bacteria</taxon>
        <taxon>Bacillati</taxon>
        <taxon>Cyanobacteriota</taxon>
        <taxon>Cyanophyceae</taxon>
        <taxon>Coleofasciculales</taxon>
        <taxon>Coleofasciculaceae</taxon>
        <taxon>Moorena</taxon>
    </lineage>
</organism>
<accession>A0A1U7N489</accession>
<dbReference type="Proteomes" id="UP000186657">
    <property type="component" value="Unassembled WGS sequence"/>
</dbReference>
<dbReference type="EMBL" id="MKZS01000001">
    <property type="protein sequence ID" value="OLT60770.1"/>
    <property type="molecule type" value="Genomic_DNA"/>
</dbReference>